<organism evidence="2 3">
    <name type="scientific">Hyphomonas jannaschiana VP2</name>
    <dbReference type="NCBI Taxonomy" id="1280952"/>
    <lineage>
        <taxon>Bacteria</taxon>
        <taxon>Pseudomonadati</taxon>
        <taxon>Pseudomonadota</taxon>
        <taxon>Alphaproteobacteria</taxon>
        <taxon>Hyphomonadales</taxon>
        <taxon>Hyphomonadaceae</taxon>
        <taxon>Hyphomonas</taxon>
    </lineage>
</organism>
<keyword evidence="1" id="KW-1133">Transmembrane helix</keyword>
<sequence>MYSQKDWLLIFGAGLFLLGLVTGFVGPLLLNPRMGLSSHLEGLMNGTFLIAVGAIWDRVHLSPALKKTAFGLFLFGTTANWATVFLAAAWGASALMPISGAGHTGTPFQENTVATLLMGLSIAMLIATALMLAGLLRKRA</sequence>
<name>A0A059FKL4_9PROT</name>
<gene>
    <name evidence="2" type="ORF">HJA_00895</name>
</gene>
<dbReference type="EMBL" id="ARYJ01000001">
    <property type="protein sequence ID" value="KCZ91051.1"/>
    <property type="molecule type" value="Genomic_DNA"/>
</dbReference>
<evidence type="ECO:0000313" key="2">
    <source>
        <dbReference type="EMBL" id="KCZ91051.1"/>
    </source>
</evidence>
<evidence type="ECO:0000256" key="1">
    <source>
        <dbReference type="SAM" id="Phobius"/>
    </source>
</evidence>
<feature type="transmembrane region" description="Helical" evidence="1">
    <location>
        <begin position="112"/>
        <end position="136"/>
    </location>
</feature>
<dbReference type="STRING" id="1280952.HJA_00895"/>
<evidence type="ECO:0000313" key="3">
    <source>
        <dbReference type="Proteomes" id="UP000024816"/>
    </source>
</evidence>
<proteinExistence type="predicted"/>
<dbReference type="eggNOG" id="ENOG5032W5M">
    <property type="taxonomic scope" value="Bacteria"/>
</dbReference>
<keyword evidence="1" id="KW-0812">Transmembrane</keyword>
<feature type="transmembrane region" description="Helical" evidence="1">
    <location>
        <begin position="7"/>
        <end position="30"/>
    </location>
</feature>
<keyword evidence="1" id="KW-0472">Membrane</keyword>
<keyword evidence="3" id="KW-1185">Reference proteome</keyword>
<dbReference type="RefSeq" id="WP_035577084.1">
    <property type="nucleotide sequence ID" value="NZ_ARYJ01000001.1"/>
</dbReference>
<accession>A0A059FKL4</accession>
<dbReference type="PATRIC" id="fig|1280952.3.peg.183"/>
<protein>
    <submittedName>
        <fullName evidence="2">Hydroxylaminobenzene mutase HAB</fullName>
    </submittedName>
</protein>
<feature type="transmembrane region" description="Helical" evidence="1">
    <location>
        <begin position="36"/>
        <end position="56"/>
    </location>
</feature>
<dbReference type="AlphaFoldDB" id="A0A059FKL4"/>
<feature type="transmembrane region" description="Helical" evidence="1">
    <location>
        <begin position="68"/>
        <end position="92"/>
    </location>
</feature>
<comment type="caution">
    <text evidence="2">The sequence shown here is derived from an EMBL/GenBank/DDBJ whole genome shotgun (WGS) entry which is preliminary data.</text>
</comment>
<dbReference type="Proteomes" id="UP000024816">
    <property type="component" value="Unassembled WGS sequence"/>
</dbReference>
<reference evidence="2 3" key="1">
    <citation type="journal article" date="2014" name="Antonie Van Leeuwenhoek">
        <title>Hyphomonas beringensis sp. nov. and Hyphomonas chukchiensis sp. nov., isolated from surface seawater of the Bering Sea and Chukchi Sea.</title>
        <authorList>
            <person name="Li C."/>
            <person name="Lai Q."/>
            <person name="Li G."/>
            <person name="Dong C."/>
            <person name="Wang J."/>
            <person name="Liao Y."/>
            <person name="Shao Z."/>
        </authorList>
    </citation>
    <scope>NUCLEOTIDE SEQUENCE [LARGE SCALE GENOMIC DNA]</scope>
    <source>
        <strain evidence="2 3">VP2</strain>
    </source>
</reference>
<dbReference type="OrthoDB" id="7619962at2"/>